<comment type="cofactor">
    <cofactor evidence="10 13">
        <name>Mn(2+)</name>
        <dbReference type="ChEBI" id="CHEBI:29035"/>
    </cofactor>
    <text evidence="10 13">Binds 2 manganese ions per subunit.</text>
</comment>
<dbReference type="OrthoDB" id="9788689at2"/>
<sequence>MPDDATRPPIQLLGVPVDVGAGQKGASMGPAALRMVGLLETLEELGFAVRDLGDLTPKPSPEGTDPKDRRAQITGWCHALAERSYGMMRDGAFPIFLGGDHSLSIGSVSGVARHCNETGRPLFVLWLDAHGDFNTPTTSPSGNIHGMPAAFLCGEEGFDGIVPDAFRAPVDPTRVHLFGIRSLDHGERVLLRARGVDVADMRLIDEYGVAALLRRIIEKVQAVNGHLHVSLDIDFLDPSFAPAVGTAVPGGATYREAHLIMEMLHDAGVVGSLDIVELNPILDERGKSAHALVDLVASLLGRRILDCPARSL</sequence>
<dbReference type="PROSITE" id="PS51409">
    <property type="entry name" value="ARGINASE_2"/>
    <property type="match status" value="1"/>
</dbReference>
<feature type="binding site" evidence="10">
    <location>
        <position position="128"/>
    </location>
    <ligand>
        <name>Mn(2+)</name>
        <dbReference type="ChEBI" id="CHEBI:29035"/>
        <label>1</label>
    </ligand>
</feature>
<evidence type="ECO:0000256" key="3">
    <source>
        <dbReference type="ARBA" id="ARBA00018123"/>
    </source>
</evidence>
<evidence type="ECO:0000256" key="7">
    <source>
        <dbReference type="ARBA" id="ARBA00023211"/>
    </source>
</evidence>
<comment type="catalytic activity">
    <reaction evidence="8 13">
        <text>L-arginine + H2O = urea + L-ornithine</text>
        <dbReference type="Rhea" id="RHEA:20569"/>
        <dbReference type="ChEBI" id="CHEBI:15377"/>
        <dbReference type="ChEBI" id="CHEBI:16199"/>
        <dbReference type="ChEBI" id="CHEBI:32682"/>
        <dbReference type="ChEBI" id="CHEBI:46911"/>
        <dbReference type="EC" id="3.5.3.1"/>
    </reaction>
</comment>
<dbReference type="GO" id="GO:0005737">
    <property type="term" value="C:cytoplasm"/>
    <property type="evidence" value="ECO:0007669"/>
    <property type="project" value="TreeGrafter"/>
</dbReference>
<evidence type="ECO:0000256" key="4">
    <source>
        <dbReference type="ARBA" id="ARBA00022503"/>
    </source>
</evidence>
<evidence type="ECO:0000313" key="15">
    <source>
        <dbReference type="Proteomes" id="UP000283458"/>
    </source>
</evidence>
<dbReference type="Pfam" id="PF00491">
    <property type="entry name" value="Arginase"/>
    <property type="match status" value="1"/>
</dbReference>
<comment type="caution">
    <text evidence="14">The sequence shown here is derived from an EMBL/GenBank/DDBJ whole genome shotgun (WGS) entry which is preliminary data.</text>
</comment>
<evidence type="ECO:0000256" key="2">
    <source>
        <dbReference type="ARBA" id="ARBA00012168"/>
    </source>
</evidence>
<dbReference type="EMBL" id="QYUL01000004">
    <property type="protein sequence ID" value="RJF78468.1"/>
    <property type="molecule type" value="Genomic_DNA"/>
</dbReference>
<dbReference type="SUPFAM" id="SSF52768">
    <property type="entry name" value="Arginase/deacetylase"/>
    <property type="match status" value="1"/>
</dbReference>
<dbReference type="UniPathway" id="UPA00158">
    <property type="reaction ID" value="UER00270"/>
</dbReference>
<gene>
    <name evidence="14" type="primary">rocF</name>
    <name evidence="14" type="ORF">D3877_23790</name>
</gene>
<dbReference type="GO" id="GO:0030145">
    <property type="term" value="F:manganese ion binding"/>
    <property type="evidence" value="ECO:0007669"/>
    <property type="project" value="TreeGrafter"/>
</dbReference>
<evidence type="ECO:0000256" key="11">
    <source>
        <dbReference type="PROSITE-ProRule" id="PRU00742"/>
    </source>
</evidence>
<comment type="similarity">
    <text evidence="11 12">Belongs to the arginase family.</text>
</comment>
<proteinExistence type="inferred from homology"/>
<keyword evidence="6 12" id="KW-0378">Hydrolase</keyword>
<dbReference type="Gene3D" id="3.40.800.10">
    <property type="entry name" value="Ureohydrolase domain"/>
    <property type="match status" value="1"/>
</dbReference>
<dbReference type="EC" id="3.5.3.1" evidence="2 9"/>
<organism evidence="14 15">
    <name type="scientific">Azospirillum cavernae</name>
    <dbReference type="NCBI Taxonomy" id="2320860"/>
    <lineage>
        <taxon>Bacteria</taxon>
        <taxon>Pseudomonadati</taxon>
        <taxon>Pseudomonadota</taxon>
        <taxon>Alphaproteobacteria</taxon>
        <taxon>Rhodospirillales</taxon>
        <taxon>Azospirillaceae</taxon>
        <taxon>Azospirillum</taxon>
    </lineage>
</organism>
<dbReference type="Proteomes" id="UP000283458">
    <property type="component" value="Unassembled WGS sequence"/>
</dbReference>
<dbReference type="InterPro" id="IPR020855">
    <property type="entry name" value="Ureohydrolase_Mn_BS"/>
</dbReference>
<dbReference type="GO" id="GO:0000050">
    <property type="term" value="P:urea cycle"/>
    <property type="evidence" value="ECO:0007669"/>
    <property type="project" value="UniProtKB-UniPathway"/>
</dbReference>
<evidence type="ECO:0000256" key="13">
    <source>
        <dbReference type="RuleBase" id="RU361159"/>
    </source>
</evidence>
<dbReference type="PRINTS" id="PR00116">
    <property type="entry name" value="ARGINASE"/>
</dbReference>
<evidence type="ECO:0000256" key="12">
    <source>
        <dbReference type="RuleBase" id="RU003684"/>
    </source>
</evidence>
<dbReference type="InterPro" id="IPR006035">
    <property type="entry name" value="Ureohydrolase"/>
</dbReference>
<dbReference type="FunFam" id="3.40.800.10:FF:000012">
    <property type="entry name" value="Arginase"/>
    <property type="match status" value="1"/>
</dbReference>
<feature type="binding site" evidence="10">
    <location>
        <position position="130"/>
    </location>
    <ligand>
        <name>Mn(2+)</name>
        <dbReference type="ChEBI" id="CHEBI:29035"/>
        <label>1</label>
    </ligand>
</feature>
<dbReference type="PANTHER" id="PTHR43782">
    <property type="entry name" value="ARGINASE"/>
    <property type="match status" value="1"/>
</dbReference>
<comment type="pathway">
    <text evidence="1">Nitrogen metabolism; urea cycle; L-ornithine and urea from L-arginine: step 1/1.</text>
</comment>
<dbReference type="GO" id="GO:0004053">
    <property type="term" value="F:arginase activity"/>
    <property type="evidence" value="ECO:0007669"/>
    <property type="project" value="UniProtKB-UniRule"/>
</dbReference>
<keyword evidence="5 10" id="KW-0479">Metal-binding</keyword>
<feature type="binding site" evidence="10">
    <location>
        <position position="132"/>
    </location>
    <ligand>
        <name>Mn(2+)</name>
        <dbReference type="ChEBI" id="CHEBI:29035"/>
        <label>1</label>
    </ligand>
</feature>
<dbReference type="CDD" id="cd09989">
    <property type="entry name" value="Arginase"/>
    <property type="match status" value="1"/>
</dbReference>
<feature type="binding site" evidence="10">
    <location>
        <position position="101"/>
    </location>
    <ligand>
        <name>Mn(2+)</name>
        <dbReference type="ChEBI" id="CHEBI:29035"/>
        <label>1</label>
    </ligand>
</feature>
<keyword evidence="4 13" id="KW-0056">Arginine metabolism</keyword>
<evidence type="ECO:0000256" key="10">
    <source>
        <dbReference type="PIRSR" id="PIRSR036979-1"/>
    </source>
</evidence>
<evidence type="ECO:0000256" key="8">
    <source>
        <dbReference type="ARBA" id="ARBA00047391"/>
    </source>
</evidence>
<dbReference type="InterPro" id="IPR023696">
    <property type="entry name" value="Ureohydrolase_dom_sf"/>
</dbReference>
<name>A0A418VQD4_9PROT</name>
<feature type="binding site" evidence="10">
    <location>
        <position position="232"/>
    </location>
    <ligand>
        <name>Mn(2+)</name>
        <dbReference type="ChEBI" id="CHEBI:29035"/>
        <label>2</label>
    </ligand>
</feature>
<dbReference type="AlphaFoldDB" id="A0A418VQD4"/>
<reference evidence="14 15" key="1">
    <citation type="submission" date="2018-09" db="EMBL/GenBank/DDBJ databases">
        <authorList>
            <person name="Zhu H."/>
        </authorList>
    </citation>
    <scope>NUCLEOTIDE SEQUENCE [LARGE SCALE GENOMIC DNA]</scope>
    <source>
        <strain evidence="14 15">K2W22B-5</strain>
    </source>
</reference>
<dbReference type="PIRSF" id="PIRSF036979">
    <property type="entry name" value="Arginase"/>
    <property type="match status" value="1"/>
</dbReference>
<dbReference type="NCBIfam" id="TIGR01229">
    <property type="entry name" value="rocF_arginase"/>
    <property type="match status" value="1"/>
</dbReference>
<evidence type="ECO:0000256" key="6">
    <source>
        <dbReference type="ARBA" id="ARBA00022801"/>
    </source>
</evidence>
<dbReference type="InterPro" id="IPR014033">
    <property type="entry name" value="Arginase"/>
</dbReference>
<keyword evidence="7 10" id="KW-0464">Manganese</keyword>
<accession>A0A418VQD4</accession>
<feature type="binding site" evidence="10">
    <location>
        <position position="234"/>
    </location>
    <ligand>
        <name>Mn(2+)</name>
        <dbReference type="ChEBI" id="CHEBI:29035"/>
        <label>2</label>
    </ligand>
</feature>
<evidence type="ECO:0000256" key="5">
    <source>
        <dbReference type="ARBA" id="ARBA00022723"/>
    </source>
</evidence>
<evidence type="ECO:0000256" key="9">
    <source>
        <dbReference type="NCBIfam" id="TIGR01229"/>
    </source>
</evidence>
<dbReference type="PANTHER" id="PTHR43782:SF3">
    <property type="entry name" value="ARGINASE"/>
    <property type="match status" value="1"/>
</dbReference>
<protein>
    <recommendedName>
        <fullName evidence="3 9">Arginase</fullName>
        <ecNumber evidence="2 9">3.5.3.1</ecNumber>
    </recommendedName>
</protein>
<evidence type="ECO:0000313" key="14">
    <source>
        <dbReference type="EMBL" id="RJF78468.1"/>
    </source>
</evidence>
<dbReference type="PROSITE" id="PS01053">
    <property type="entry name" value="ARGINASE_1"/>
    <property type="match status" value="1"/>
</dbReference>
<evidence type="ECO:0000256" key="1">
    <source>
        <dbReference type="ARBA" id="ARBA00005098"/>
    </source>
</evidence>
<dbReference type="GO" id="GO:0006525">
    <property type="term" value="P:arginine metabolic process"/>
    <property type="evidence" value="ECO:0007669"/>
    <property type="project" value="UniProtKB-KW"/>
</dbReference>
<keyword evidence="15" id="KW-1185">Reference proteome</keyword>